<keyword evidence="1 7" id="KW-0489">Methyltransferase</keyword>
<dbReference type="PANTHER" id="PTHR33841:SF5">
    <property type="entry name" value="DNA METHYLASE (MODIFICATION METHYLASE) (METHYLTRANSFERASE)-RELATED"/>
    <property type="match status" value="1"/>
</dbReference>
<feature type="domain" description="Type II methyltransferase M.Eco57I C-terminal" evidence="6">
    <location>
        <begin position="274"/>
        <end position="535"/>
    </location>
</feature>
<evidence type="ECO:0000259" key="6">
    <source>
        <dbReference type="Pfam" id="PF22837"/>
    </source>
</evidence>
<keyword evidence="2" id="KW-0808">Transferase</keyword>
<name>A0A1R4JS70_9MICO</name>
<dbReference type="Pfam" id="PF02384">
    <property type="entry name" value="N6_Mtase"/>
    <property type="match status" value="1"/>
</dbReference>
<dbReference type="Proteomes" id="UP000196778">
    <property type="component" value="Unassembled WGS sequence"/>
</dbReference>
<organism evidence="7 8">
    <name type="scientific">Mycetocola reblochoni REB411</name>
    <dbReference type="NCBI Taxonomy" id="1255698"/>
    <lineage>
        <taxon>Bacteria</taxon>
        <taxon>Bacillati</taxon>
        <taxon>Actinomycetota</taxon>
        <taxon>Actinomycetes</taxon>
        <taxon>Micrococcales</taxon>
        <taxon>Microbacteriaceae</taxon>
        <taxon>Mycetocola</taxon>
    </lineage>
</organism>
<dbReference type="GO" id="GO:0009307">
    <property type="term" value="P:DNA restriction-modification system"/>
    <property type="evidence" value="ECO:0007669"/>
    <property type="project" value="UniProtKB-KW"/>
</dbReference>
<dbReference type="GO" id="GO:0008170">
    <property type="term" value="F:N-methyltransferase activity"/>
    <property type="evidence" value="ECO:0007669"/>
    <property type="project" value="InterPro"/>
</dbReference>
<feature type="domain" description="DNA methylase adenine-specific" evidence="5">
    <location>
        <begin position="30"/>
        <end position="236"/>
    </location>
</feature>
<reference evidence="8" key="1">
    <citation type="submission" date="2017-02" db="EMBL/GenBank/DDBJ databases">
        <authorList>
            <person name="Dridi B."/>
        </authorList>
    </citation>
    <scope>NUCLEOTIDE SEQUENCE [LARGE SCALE GENOMIC DNA]</scope>
    <source>
        <strain evidence="8">EB411</strain>
    </source>
</reference>
<dbReference type="InterPro" id="IPR029063">
    <property type="entry name" value="SAM-dependent_MTases_sf"/>
</dbReference>
<evidence type="ECO:0000256" key="3">
    <source>
        <dbReference type="ARBA" id="ARBA00022691"/>
    </source>
</evidence>
<dbReference type="SUPFAM" id="SSF53335">
    <property type="entry name" value="S-adenosyl-L-methionine-dependent methyltransferases"/>
    <property type="match status" value="1"/>
</dbReference>
<gene>
    <name evidence="7" type="ORF">FM119_09125</name>
</gene>
<dbReference type="Gene3D" id="3.40.50.150">
    <property type="entry name" value="Vaccinia Virus protein VP39"/>
    <property type="match status" value="1"/>
</dbReference>
<dbReference type="GO" id="GO:0032259">
    <property type="term" value="P:methylation"/>
    <property type="evidence" value="ECO:0007669"/>
    <property type="project" value="UniProtKB-KW"/>
</dbReference>
<dbReference type="EMBL" id="FUKR01000051">
    <property type="protein sequence ID" value="SJN34784.1"/>
    <property type="molecule type" value="Genomic_DNA"/>
</dbReference>
<evidence type="ECO:0000313" key="7">
    <source>
        <dbReference type="EMBL" id="SJN34784.1"/>
    </source>
</evidence>
<dbReference type="InterPro" id="IPR002052">
    <property type="entry name" value="DNA_methylase_N6_adenine_CS"/>
</dbReference>
<dbReference type="PANTHER" id="PTHR33841">
    <property type="entry name" value="DNA METHYLTRANSFERASE YEEA-RELATED"/>
    <property type="match status" value="1"/>
</dbReference>
<proteinExistence type="predicted"/>
<evidence type="ECO:0000259" key="5">
    <source>
        <dbReference type="Pfam" id="PF02384"/>
    </source>
</evidence>
<accession>A0A1R4JS70</accession>
<dbReference type="PROSITE" id="PS00092">
    <property type="entry name" value="N6_MTASE"/>
    <property type="match status" value="1"/>
</dbReference>
<dbReference type="Pfam" id="PF22837">
    <property type="entry name" value="M_Eco57I_C"/>
    <property type="match status" value="1"/>
</dbReference>
<dbReference type="InterPro" id="IPR050953">
    <property type="entry name" value="N4_N6_ade-DNA_methylase"/>
</dbReference>
<keyword evidence="3" id="KW-0949">S-adenosyl-L-methionine</keyword>
<evidence type="ECO:0000256" key="2">
    <source>
        <dbReference type="ARBA" id="ARBA00022679"/>
    </source>
</evidence>
<dbReference type="InterPro" id="IPR054520">
    <property type="entry name" value="M_Eco57I_C"/>
</dbReference>
<dbReference type="AlphaFoldDB" id="A0A1R4JS70"/>
<keyword evidence="4" id="KW-0680">Restriction system</keyword>
<dbReference type="InterPro" id="IPR003356">
    <property type="entry name" value="DNA_methylase_A-5"/>
</dbReference>
<evidence type="ECO:0000313" key="8">
    <source>
        <dbReference type="Proteomes" id="UP000196778"/>
    </source>
</evidence>
<dbReference type="PRINTS" id="PR00507">
    <property type="entry name" value="N12N6MTFRASE"/>
</dbReference>
<keyword evidence="8" id="KW-1185">Reference proteome</keyword>
<dbReference type="GO" id="GO:0009007">
    <property type="term" value="F:site-specific DNA-methyltransferase (adenine-specific) activity"/>
    <property type="evidence" value="ECO:0007669"/>
    <property type="project" value="UniProtKB-EC"/>
</dbReference>
<evidence type="ECO:0000256" key="4">
    <source>
        <dbReference type="ARBA" id="ARBA00022747"/>
    </source>
</evidence>
<protein>
    <submittedName>
        <fullName evidence="7">Modification methylase, putative</fullName>
    </submittedName>
</protein>
<dbReference type="GO" id="GO:0003677">
    <property type="term" value="F:DNA binding"/>
    <property type="evidence" value="ECO:0007669"/>
    <property type="project" value="InterPro"/>
</dbReference>
<sequence>MLSSIPVSVGGVRQNGDMLETAATPADTAELRKARGAFFTPDAITRYMTDWAVRSSTDTVLEPSAGDAAFLVQAVRRLHEHGAGTPAVDGVEIHEHSAAVAHRRVEDAGGSPNITVSDFFLVEPEARYSVVVGNPPYIRYQDFTGESRIRSRAAALKAGVSLTALASSWAAFTVHSALFLKDGGRMGLVLPAELLSVNYAAAVRQFLFDRFRSVELVLFAEQVFPEAEADVVLLLADGFNEGPTDHATIYQAQDANALASITGSLTWKPADPSAKWTGLLVDPDAVEPLRTLRAEGHFTSLDTWGDTTLGMVTGNNRYFALSPARVKELGLPRKDLVRLSPPGSSHLRGLELSSSAMIKLGQQGKSTWLFRPADRPSPAAQAYIDTGHLAGVDEAYKCRVRKPWYRVPLLPPADLMLTCMNADTPRLTTNTAGAHHLNSVHGVYLYEQNRELGRDLLPIASLNSVTLLNAEMVGRAYGGGILKLEPREADVWAMPSPAHVQACAEQLRLIKQDVTKLLQQGDLIAAVKLVDDVLLIDPELVAESELDHVRDAHAALAGRRQTRGRSGR</sequence>
<evidence type="ECO:0000256" key="1">
    <source>
        <dbReference type="ARBA" id="ARBA00022603"/>
    </source>
</evidence>